<feature type="domain" description="PurM-like C-terminal" evidence="1">
    <location>
        <begin position="380"/>
        <end position="550"/>
    </location>
</feature>
<evidence type="ECO:0000313" key="3">
    <source>
        <dbReference type="Proteomes" id="UP000177258"/>
    </source>
</evidence>
<dbReference type="CDD" id="cd02204">
    <property type="entry name" value="PurL_repeat2"/>
    <property type="match status" value="1"/>
</dbReference>
<dbReference type="SUPFAM" id="SSF55326">
    <property type="entry name" value="PurM N-terminal domain-like"/>
    <property type="match status" value="1"/>
</dbReference>
<name>A0A1F5JY33_9BACT</name>
<dbReference type="Proteomes" id="UP000177258">
    <property type="component" value="Unassembled WGS sequence"/>
</dbReference>
<dbReference type="PANTHER" id="PTHR43555">
    <property type="entry name" value="PHOSPHORIBOSYLFORMYLGLYCINAMIDINE SYNTHASE SUBUNIT PURL"/>
    <property type="match status" value="1"/>
</dbReference>
<dbReference type="GO" id="GO:0006189">
    <property type="term" value="P:'de novo' IMP biosynthetic process"/>
    <property type="evidence" value="ECO:0007669"/>
    <property type="project" value="InterPro"/>
</dbReference>
<dbReference type="SUPFAM" id="SSF56042">
    <property type="entry name" value="PurM C-terminal domain-like"/>
    <property type="match status" value="2"/>
</dbReference>
<accession>A0A1F5JY33</accession>
<protein>
    <recommendedName>
        <fullName evidence="1">PurM-like C-terminal domain-containing protein</fullName>
    </recommendedName>
</protein>
<dbReference type="InterPro" id="IPR010074">
    <property type="entry name" value="PRibForGlyAmidine_synth_PurL"/>
</dbReference>
<proteinExistence type="predicted"/>
<dbReference type="Pfam" id="PF02769">
    <property type="entry name" value="AIRS_C"/>
    <property type="match status" value="2"/>
</dbReference>
<dbReference type="PANTHER" id="PTHR43555:SF1">
    <property type="entry name" value="PHOSPHORIBOSYLFORMYLGLYCINAMIDINE SYNTHASE SUBUNIT PURL"/>
    <property type="match status" value="1"/>
</dbReference>
<feature type="domain" description="PurM-like C-terminal" evidence="1">
    <location>
        <begin position="6"/>
        <end position="121"/>
    </location>
</feature>
<dbReference type="Gene3D" id="3.30.1330.10">
    <property type="entry name" value="PurM-like, N-terminal domain"/>
    <property type="match status" value="1"/>
</dbReference>
<reference evidence="2 3" key="1">
    <citation type="journal article" date="2016" name="Nat. Commun.">
        <title>Thousands of microbial genomes shed light on interconnected biogeochemical processes in an aquifer system.</title>
        <authorList>
            <person name="Anantharaman K."/>
            <person name="Brown C.T."/>
            <person name="Hug L.A."/>
            <person name="Sharon I."/>
            <person name="Castelle C.J."/>
            <person name="Probst A.J."/>
            <person name="Thomas B.C."/>
            <person name="Singh A."/>
            <person name="Wilkins M.J."/>
            <person name="Karaoz U."/>
            <person name="Brodie E.L."/>
            <person name="Williams K.H."/>
            <person name="Hubbard S.S."/>
            <person name="Banfield J.F."/>
        </authorList>
    </citation>
    <scope>NUCLEOTIDE SEQUENCE [LARGE SCALE GENOMIC DNA]</scope>
</reference>
<dbReference type="Gene3D" id="3.90.650.10">
    <property type="entry name" value="PurM-like C-terminal domain"/>
    <property type="match status" value="2"/>
</dbReference>
<dbReference type="InterPro" id="IPR036921">
    <property type="entry name" value="PurM-like_N_sf"/>
</dbReference>
<dbReference type="GO" id="GO:0004642">
    <property type="term" value="F:phosphoribosylformylglycinamidine synthase activity"/>
    <property type="evidence" value="ECO:0007669"/>
    <property type="project" value="InterPro"/>
</dbReference>
<evidence type="ECO:0000259" key="1">
    <source>
        <dbReference type="Pfam" id="PF02769"/>
    </source>
</evidence>
<gene>
    <name evidence="2" type="ORF">A3D83_03900</name>
</gene>
<comment type="caution">
    <text evidence="2">The sequence shown here is derived from an EMBL/GenBank/DDBJ whole genome shotgun (WGS) entry which is preliminary data.</text>
</comment>
<dbReference type="AlphaFoldDB" id="A0A1F5JY33"/>
<dbReference type="InterPro" id="IPR010918">
    <property type="entry name" value="PurM-like_C_dom"/>
</dbReference>
<organism evidence="2 3">
    <name type="scientific">Candidatus Daviesbacteria bacterium RIFCSPHIGHO2_02_FULL_41_10</name>
    <dbReference type="NCBI Taxonomy" id="1797774"/>
    <lineage>
        <taxon>Bacteria</taxon>
        <taxon>Candidatus Daviesiibacteriota</taxon>
    </lineage>
</organism>
<sequence>MGVHSSAVQIGNAIEEKRIFDALLDARNENLIRLVQDCGGGGFSSAIGEIGEELGVSINLENAPLKYQGLAPWEIWMSESQERMIVVLQRKNLGKFKEICKKYNVEFAVLGQFDGSKKLNVSFGSEVVGNLDMKFLHQGLPKRVMKANKPSNVIPADAGIQRAISSQASLLNESRSELDPRLRGDDRVEQPKSEKEWVKVLEKVLAHGNVCSKEPIVRLYDHSVQGTNDLQPFSGINLDGPNDSPVLRPFLDKKYGVIISHGLNPVLNSIDPYWGSIWAATEALSNFVSVGGDYKEACLINNYVWPFPDEQSLWSLDRSVDAVVDFMKVFKIPIISGKDSLSSTYRGKDGVVIKIPPVLCISVLGKIPDTGKTVTTDFKQVGSTIVLVGKMSESLGGSTYFDVRPTYVGDPSLIAQDDITMVPKVDLKILSKTFDAIHKGIQTGKILSSHDISEGGIIGAIFEMCVGGDCGVEIELNTSDGGRLKRSGSHDSSHVLKESNEVKRPDQFLFNETAGCFIVEVENKSVAEQFFKSVPYKILGKTKEGNKMEIYGNEEKLFVADVNDLKKVWQEPMRRMFP</sequence>
<dbReference type="InterPro" id="IPR036676">
    <property type="entry name" value="PurM-like_C_sf"/>
</dbReference>
<dbReference type="EMBL" id="MFDB01000010">
    <property type="protein sequence ID" value="OGE33331.1"/>
    <property type="molecule type" value="Genomic_DNA"/>
</dbReference>
<evidence type="ECO:0000313" key="2">
    <source>
        <dbReference type="EMBL" id="OGE33331.1"/>
    </source>
</evidence>